<evidence type="ECO:0000313" key="4">
    <source>
        <dbReference type="EMBL" id="GBU04829.1"/>
    </source>
</evidence>
<reference evidence="5 6" key="2">
    <citation type="submission" date="2019-03" db="EMBL/GenBank/DDBJ databases">
        <title>Genomic Encyclopedia of Type Strains, Phase IV (KMG-IV): sequencing the most valuable type-strain genomes for metagenomic binning, comparative biology and taxonomic classification.</title>
        <authorList>
            <person name="Goeker M."/>
        </authorList>
    </citation>
    <scope>NUCLEOTIDE SEQUENCE [LARGE SCALE GENOMIC DNA]</scope>
    <source>
        <strain evidence="5 6">DSM 103426</strain>
    </source>
</reference>
<evidence type="ECO:0000259" key="3">
    <source>
        <dbReference type="Pfam" id="PF02769"/>
    </source>
</evidence>
<accession>A0A4R3JN26</accession>
<comment type="similarity">
    <text evidence="1">Belongs to the HypE family.</text>
</comment>
<dbReference type="Pfam" id="PF02769">
    <property type="entry name" value="AIRS_C"/>
    <property type="match status" value="1"/>
</dbReference>
<dbReference type="EMBL" id="BHEO01000005">
    <property type="protein sequence ID" value="GBU04829.1"/>
    <property type="molecule type" value="Genomic_DNA"/>
</dbReference>
<organism evidence="5 6">
    <name type="scientific">Faecalimonas umbilicata</name>
    <dbReference type="NCBI Taxonomy" id="1912855"/>
    <lineage>
        <taxon>Bacteria</taxon>
        <taxon>Bacillati</taxon>
        <taxon>Bacillota</taxon>
        <taxon>Clostridia</taxon>
        <taxon>Lachnospirales</taxon>
        <taxon>Lachnospiraceae</taxon>
        <taxon>Faecalimonas</taxon>
    </lineage>
</organism>
<feature type="domain" description="PurM-like C-terminal" evidence="3">
    <location>
        <begin position="152"/>
        <end position="302"/>
    </location>
</feature>
<dbReference type="Gene3D" id="3.30.1330.10">
    <property type="entry name" value="PurM-like, N-terminal domain"/>
    <property type="match status" value="1"/>
</dbReference>
<reference evidence="4 7" key="1">
    <citation type="journal article" date="2018" name="Int. J. Syst. Evol. Microbiol.">
        <title>Draft Genome Sequence of Faecalimonas umbilicata JCM 30896T, an Acetate-Producing Bacterium Isolated from Human Feces.</title>
        <authorList>
            <person name="Sakamoto M."/>
            <person name="Ikeyama N."/>
            <person name="Yuki M."/>
            <person name="Ohkuma M."/>
        </authorList>
    </citation>
    <scope>NUCLEOTIDE SEQUENCE [LARGE SCALE GENOMIC DNA]</scope>
    <source>
        <strain evidence="4 7">EGH7</strain>
    </source>
</reference>
<protein>
    <submittedName>
        <fullName evidence="5">Hydrogenase maturation factor</fullName>
    </submittedName>
</protein>
<evidence type="ECO:0000313" key="5">
    <source>
        <dbReference type="EMBL" id="TCS67711.1"/>
    </source>
</evidence>
<dbReference type="InterPro" id="IPR010918">
    <property type="entry name" value="PurM-like_C_dom"/>
</dbReference>
<dbReference type="AlphaFoldDB" id="A0A4R3JN26"/>
<evidence type="ECO:0000313" key="6">
    <source>
        <dbReference type="Proteomes" id="UP000294613"/>
    </source>
</evidence>
<dbReference type="RefSeq" id="WP_116441560.1">
    <property type="nucleotide sequence ID" value="NZ_BHEO01000005.1"/>
</dbReference>
<dbReference type="EMBL" id="SLZV01000015">
    <property type="protein sequence ID" value="TCS67711.1"/>
    <property type="molecule type" value="Genomic_DNA"/>
</dbReference>
<evidence type="ECO:0000259" key="2">
    <source>
        <dbReference type="Pfam" id="PF00586"/>
    </source>
</evidence>
<keyword evidence="7" id="KW-1185">Reference proteome</keyword>
<feature type="domain" description="PurM-like N-terminal" evidence="2">
    <location>
        <begin position="52"/>
        <end position="139"/>
    </location>
</feature>
<dbReference type="Pfam" id="PF00586">
    <property type="entry name" value="AIRS"/>
    <property type="match status" value="1"/>
</dbReference>
<dbReference type="PANTHER" id="PTHR30303:SF4">
    <property type="entry name" value="HYDROGENASE EXPRESSION_FORMATION PROTEIN HYPE"/>
    <property type="match status" value="1"/>
</dbReference>
<evidence type="ECO:0000313" key="7">
    <source>
        <dbReference type="Proteomes" id="UP000702954"/>
    </source>
</evidence>
<dbReference type="SUPFAM" id="SSF55326">
    <property type="entry name" value="PurM N-terminal domain-like"/>
    <property type="match status" value="1"/>
</dbReference>
<proteinExistence type="inferred from homology"/>
<name>A0A4R3JN26_9FIRM</name>
<dbReference type="InterPro" id="IPR036676">
    <property type="entry name" value="PurM-like_C_sf"/>
</dbReference>
<comment type="caution">
    <text evidence="5">The sequence shown here is derived from an EMBL/GenBank/DDBJ whole genome shotgun (WGS) entry which is preliminary data.</text>
</comment>
<sequence>MKIGNVSGTVLKRSILKQLHTVRDESMFEPASEEMCAGIRVKESAPVIFSGTSVYGSAKSIGIFAMARAVNDIAARGADPIGVDVQIQLPPYAYESRLKAMVEWMEQAAERQNLQILCAKAEVSPAICEAIVHVNAVGTAEEEIPQKMVAEAGQDIVLAGWIGLEGMLRVAGRKEEELAKRFVPAFLNRIKGMEQELFALEQIWTAREHGASAIYQIGPGGILATLWEAAEAADVGLEADMKKMSIQQETVEICEYFRLNPYQMTSVGSLLIFTQNGEALVQKLQEAGKQAAVIGHATNRKERVLSGGSERRFLDRPQPDELARIYESFIEQDRKEGKV</sequence>
<dbReference type="Proteomes" id="UP000702954">
    <property type="component" value="Unassembled WGS sequence"/>
</dbReference>
<dbReference type="SUPFAM" id="SSF56042">
    <property type="entry name" value="PurM C-terminal domain-like"/>
    <property type="match status" value="1"/>
</dbReference>
<dbReference type="GO" id="GO:0051604">
    <property type="term" value="P:protein maturation"/>
    <property type="evidence" value="ECO:0007669"/>
    <property type="project" value="TreeGrafter"/>
</dbReference>
<dbReference type="InterPro" id="IPR016188">
    <property type="entry name" value="PurM-like_N"/>
</dbReference>
<dbReference type="Gene3D" id="3.90.650.10">
    <property type="entry name" value="PurM-like C-terminal domain"/>
    <property type="match status" value="1"/>
</dbReference>
<dbReference type="InterPro" id="IPR011854">
    <property type="entry name" value="HypE"/>
</dbReference>
<gene>
    <name evidence="5" type="ORF">EDD74_11534</name>
    <name evidence="4" type="ORF">FAEUMB_13700</name>
</gene>
<dbReference type="Proteomes" id="UP000294613">
    <property type="component" value="Unassembled WGS sequence"/>
</dbReference>
<dbReference type="PANTHER" id="PTHR30303">
    <property type="entry name" value="HYDROGENASE ISOENZYMES FORMATION PROTEIN HYPE"/>
    <property type="match status" value="1"/>
</dbReference>
<evidence type="ECO:0000256" key="1">
    <source>
        <dbReference type="ARBA" id="ARBA00006243"/>
    </source>
</evidence>
<dbReference type="InterPro" id="IPR036921">
    <property type="entry name" value="PurM-like_N_sf"/>
</dbReference>